<dbReference type="PANTHER" id="PTHR33969:SF2">
    <property type="entry name" value="SEGREGATION AND CONDENSATION PROTEIN A"/>
    <property type="match status" value="1"/>
</dbReference>
<keyword evidence="3" id="KW-0963">Cytoplasm</keyword>
<sequence length="255" mass="30507">MELKVKLEVFEGPLDLLLHLLDKNKVSIYDIPIVEITNQYLDYIREMQRQDLNIMSEFLVMAATLLEIKSKWLLPKEESEEEEEIDPRAELMEQLLQYKLFKYMSQELKDRQIDAGRRLFKNPSIPEEVRSYEEPLDLDELTKGYDLKKLHAIFESVMKKQTDKMDPIRSRFGKIEREEVSLDEKMIYLETYCMEHERFSFRDLLERQGSKVEIIVTFLGILELMKTGRIQIEQEHLFDEIYITVCPKTELEIQE</sequence>
<keyword evidence="3" id="KW-0131">Cell cycle</keyword>
<dbReference type="PANTHER" id="PTHR33969">
    <property type="entry name" value="SEGREGATION AND CONDENSATION PROTEIN A"/>
    <property type="match status" value="1"/>
</dbReference>
<dbReference type="EMBL" id="JRFU01000089">
    <property type="protein sequence ID" value="PWE86698.1"/>
    <property type="molecule type" value="Genomic_DNA"/>
</dbReference>
<comment type="caution">
    <text evidence="4">The sequence shown here is derived from an EMBL/GenBank/DDBJ whole genome shotgun (WGS) entry which is preliminary data.</text>
</comment>
<accession>A0A2V1JW24</accession>
<dbReference type="InterPro" id="IPR003768">
    <property type="entry name" value="ScpA"/>
</dbReference>
<reference evidence="4 5" key="1">
    <citation type="submission" date="2014-09" db="EMBL/GenBank/DDBJ databases">
        <title>Butyrate-producing bacteria isolated from human gut.</title>
        <authorList>
            <person name="Zhang Q."/>
            <person name="Zhao L."/>
        </authorList>
    </citation>
    <scope>NUCLEOTIDE SEQUENCE [LARGE SCALE GENOMIC DNA]</scope>
    <source>
        <strain evidence="4 5">21</strain>
    </source>
</reference>
<comment type="subcellular location">
    <subcellularLocation>
        <location evidence="3">Cytoplasm</location>
    </subcellularLocation>
    <text evidence="3">Associated with two foci at the outer edges of the nucleoid region in young cells, and at four foci within both cell halves in older cells.</text>
</comment>
<dbReference type="HAMAP" id="MF_01805">
    <property type="entry name" value="ScpA"/>
    <property type="match status" value="1"/>
</dbReference>
<dbReference type="Pfam" id="PF02616">
    <property type="entry name" value="SMC_ScpA"/>
    <property type="match status" value="1"/>
</dbReference>
<gene>
    <name evidence="3" type="primary">scpA</name>
    <name evidence="4" type="ORF">LG34_08360</name>
</gene>
<keyword evidence="5" id="KW-1185">Reference proteome</keyword>
<dbReference type="Gene3D" id="1.10.10.580">
    <property type="entry name" value="Structural maintenance of chromosome 1. Chain E"/>
    <property type="match status" value="1"/>
</dbReference>
<dbReference type="Gene3D" id="6.10.250.2410">
    <property type="match status" value="1"/>
</dbReference>
<dbReference type="GO" id="GO:0006260">
    <property type="term" value="P:DNA replication"/>
    <property type="evidence" value="ECO:0007669"/>
    <property type="project" value="UniProtKB-UniRule"/>
</dbReference>
<evidence type="ECO:0000256" key="3">
    <source>
        <dbReference type="HAMAP-Rule" id="MF_01805"/>
    </source>
</evidence>
<dbReference type="GO" id="GO:0005737">
    <property type="term" value="C:cytoplasm"/>
    <property type="evidence" value="ECO:0007669"/>
    <property type="project" value="UniProtKB-SubCell"/>
</dbReference>
<comment type="similarity">
    <text evidence="3">Belongs to the ScpA family.</text>
</comment>
<evidence type="ECO:0000256" key="2">
    <source>
        <dbReference type="ARBA" id="ARBA00044777"/>
    </source>
</evidence>
<comment type="function">
    <text evidence="3">Participates in chromosomal partition during cell division. May act via the formation of a condensin-like complex containing Smc and ScpB that pull DNA away from mid-cell into both cell halves.</text>
</comment>
<protein>
    <recommendedName>
        <fullName evidence="2 3">Segregation and condensation protein A</fullName>
    </recommendedName>
</protein>
<dbReference type="OrthoDB" id="9811016at2"/>
<keyword evidence="3" id="KW-0132">Cell division</keyword>
<evidence type="ECO:0000256" key="1">
    <source>
        <dbReference type="ARBA" id="ARBA00022829"/>
    </source>
</evidence>
<organism evidence="4 5">
    <name type="scientific">Eubacterium ramulus</name>
    <dbReference type="NCBI Taxonomy" id="39490"/>
    <lineage>
        <taxon>Bacteria</taxon>
        <taxon>Bacillati</taxon>
        <taxon>Bacillota</taxon>
        <taxon>Clostridia</taxon>
        <taxon>Eubacteriales</taxon>
        <taxon>Eubacteriaceae</taxon>
        <taxon>Eubacterium</taxon>
    </lineage>
</organism>
<dbReference type="RefSeq" id="WP_109215609.1">
    <property type="nucleotide sequence ID" value="NZ_CABMEW010000004.1"/>
</dbReference>
<proteinExistence type="inferred from homology"/>
<comment type="subunit">
    <text evidence="3">Component of a cohesin-like complex composed of ScpA, ScpB and the Smc homodimer, in which ScpA and ScpB bind to the head domain of Smc. The presence of the three proteins is required for the association of the complex with DNA.</text>
</comment>
<dbReference type="GO" id="GO:0007059">
    <property type="term" value="P:chromosome segregation"/>
    <property type="evidence" value="ECO:0007669"/>
    <property type="project" value="UniProtKB-UniRule"/>
</dbReference>
<keyword evidence="1 3" id="KW-0159">Chromosome partition</keyword>
<evidence type="ECO:0000313" key="5">
    <source>
        <dbReference type="Proteomes" id="UP000245288"/>
    </source>
</evidence>
<name>A0A2V1JW24_EUBRA</name>
<evidence type="ECO:0000313" key="4">
    <source>
        <dbReference type="EMBL" id="PWE86698.1"/>
    </source>
</evidence>
<dbReference type="Proteomes" id="UP000245288">
    <property type="component" value="Unassembled WGS sequence"/>
</dbReference>
<dbReference type="AlphaFoldDB" id="A0A2V1JW24"/>
<dbReference type="GO" id="GO:0051301">
    <property type="term" value="P:cell division"/>
    <property type="evidence" value="ECO:0007669"/>
    <property type="project" value="UniProtKB-KW"/>
</dbReference>
<dbReference type="InterPro" id="IPR023093">
    <property type="entry name" value="ScpA-like_C"/>
</dbReference>